<keyword evidence="1" id="KW-0175">Coiled coil</keyword>
<dbReference type="EMBL" id="VJMJ01000077">
    <property type="protein sequence ID" value="KAF0738262.1"/>
    <property type="molecule type" value="Genomic_DNA"/>
</dbReference>
<evidence type="ECO:0000313" key="2">
    <source>
        <dbReference type="EMBL" id="KAF0738262.1"/>
    </source>
</evidence>
<accession>A0A6G0XE23</accession>
<sequence>MQDWHDKYDRLRDEHMGLRRKYIELQEEIKRQATKIRSSQSFEIVDGKSQHEHIQTLYSENQALTTKCRALELRLARMNAKIDESKKGHKRRLSVHVGVQVNCTMDSLDSKTDDKVGPLIEALRHRLDELESDLSRLTAENERLTAIVSEDPHATQIESTMRESTYEMTLLENKYEDIQAQLRSAQVIHNQSVAQMEKLMADNLEMKETISRFKGFEGEVEIRDKTINNLRQEVIMLRNDSIRLHEAIDQLTSRPFNDANTSLQSFMVQIGDLECQVDILNAQLDNERQHTKVLEQSKKVLQSRVATLQAQLETSVQTKVALRLEVEQLRVHHNMASLKLRLFENPADTLLTTALDYAAKISFQPSEIAFLEDTKQSMKTAFSSTMQKMRVTTSMEMANYDRRVSILQELNDDLQDELRRLEKQFSSEIDYLKSKLNQAEQTNIGLKREMAKLFSKRKQLQYAAKPLLEGEIDITELQIVLSDLEVLPTWQNVNLIAICDYGDYVTQLSPVVCPKSAPLNFAISYICVVDDDFFASPYIGVELRSIDDYQETLLASGLLSLETLFSSSTGNADLRLEFFHPISGCQVASVAARLRLQYPVDEVYRAYSTPDTKQVTPFTSEIIVVTLLSVYWPKAPLNDWGSIKYNILGYQGVVESVQWTSSYMAIPHASRQFSLQKSARLIEFIKTYKVAIEVDKCGIAQVPLTLSSPFLASVALDRDDNIVGRLCLEIHCKKFSVSKNVEHYLAAMQVQFQAQENLVDVLRFLLYTDARFVWYRNQSLHNVPLNGPLEVGEFKCYLESLEPWAKHVCTSLLDTSKFKWHPTWLQMETETRDCFQSHVQQKSWTEAFDKLRKPTWPHVRRILHNLMKKT</sequence>
<reference evidence="2 3" key="1">
    <citation type="submission" date="2019-07" db="EMBL/GenBank/DDBJ databases">
        <title>Genomics analysis of Aphanomyces spp. identifies a new class of oomycete effector associated with host adaptation.</title>
        <authorList>
            <person name="Gaulin E."/>
        </authorList>
    </citation>
    <scope>NUCLEOTIDE SEQUENCE [LARGE SCALE GENOMIC DNA]</scope>
    <source>
        <strain evidence="2 3">ATCC 201684</strain>
    </source>
</reference>
<dbReference type="PANTHER" id="PTHR14240:SF5">
    <property type="entry name" value="RPGRIP1 C-TERMINAL DOMAIN-CONTAINING PROTEIN"/>
    <property type="match status" value="1"/>
</dbReference>
<comment type="caution">
    <text evidence="2">The sequence shown here is derived from an EMBL/GenBank/DDBJ whole genome shotgun (WGS) entry which is preliminary data.</text>
</comment>
<feature type="coiled-coil region" evidence="1">
    <location>
        <begin position="120"/>
        <end position="188"/>
    </location>
</feature>
<gene>
    <name evidence="2" type="ORF">Ae201684_005822</name>
</gene>
<feature type="coiled-coil region" evidence="1">
    <location>
        <begin position="397"/>
        <end position="456"/>
    </location>
</feature>
<dbReference type="PANTHER" id="PTHR14240">
    <property type="entry name" value="RETINITIS PIGMENTOSA GTPASE REGULATOR-INTERACTING PROTEIN"/>
    <property type="match status" value="1"/>
</dbReference>
<dbReference type="VEuPathDB" id="FungiDB:AeMF1_009273"/>
<feature type="coiled-coil region" evidence="1">
    <location>
        <begin position="1"/>
        <end position="28"/>
    </location>
</feature>
<protein>
    <submittedName>
        <fullName evidence="2">Uncharacterized protein</fullName>
    </submittedName>
</protein>
<dbReference type="Proteomes" id="UP000481153">
    <property type="component" value="Unassembled WGS sequence"/>
</dbReference>
<feature type="coiled-coil region" evidence="1">
    <location>
        <begin position="54"/>
        <end position="88"/>
    </location>
</feature>
<evidence type="ECO:0000256" key="1">
    <source>
        <dbReference type="SAM" id="Coils"/>
    </source>
</evidence>
<dbReference type="InterPro" id="IPR031139">
    <property type="entry name" value="RPGRIP1_fam"/>
</dbReference>
<dbReference type="AlphaFoldDB" id="A0A6G0XE23"/>
<organism evidence="2 3">
    <name type="scientific">Aphanomyces euteiches</name>
    <dbReference type="NCBI Taxonomy" id="100861"/>
    <lineage>
        <taxon>Eukaryota</taxon>
        <taxon>Sar</taxon>
        <taxon>Stramenopiles</taxon>
        <taxon>Oomycota</taxon>
        <taxon>Saprolegniomycetes</taxon>
        <taxon>Saprolegniales</taxon>
        <taxon>Verrucalvaceae</taxon>
        <taxon>Aphanomyces</taxon>
    </lineage>
</organism>
<name>A0A6G0XE23_9STRA</name>
<proteinExistence type="predicted"/>
<keyword evidence="3" id="KW-1185">Reference proteome</keyword>
<evidence type="ECO:0000313" key="3">
    <source>
        <dbReference type="Proteomes" id="UP000481153"/>
    </source>
</evidence>